<keyword evidence="1" id="KW-0472">Membrane</keyword>
<organism evidence="2 3">
    <name type="scientific">Shewanella mangrovisoli</name>
    <dbReference type="NCBI Taxonomy" id="2864211"/>
    <lineage>
        <taxon>Bacteria</taxon>
        <taxon>Pseudomonadati</taxon>
        <taxon>Pseudomonadota</taxon>
        <taxon>Gammaproteobacteria</taxon>
        <taxon>Alteromonadales</taxon>
        <taxon>Shewanellaceae</taxon>
        <taxon>Shewanella</taxon>
    </lineage>
</organism>
<reference evidence="2 3" key="1">
    <citation type="submission" date="2024-09" db="EMBL/GenBank/DDBJ databases">
        <authorList>
            <person name="Zhang Y."/>
        </authorList>
    </citation>
    <scope>NUCLEOTIDE SEQUENCE [LARGE SCALE GENOMIC DNA]</scope>
    <source>
        <strain evidence="2 3">ZJ318</strain>
    </source>
</reference>
<evidence type="ECO:0000313" key="2">
    <source>
        <dbReference type="EMBL" id="MFB2619883.1"/>
    </source>
</evidence>
<name>A0ABV4VHV0_9GAMM</name>
<keyword evidence="1" id="KW-1133">Transmembrane helix</keyword>
<accession>A0ABV4VHV0</accession>
<keyword evidence="1" id="KW-0812">Transmembrane</keyword>
<dbReference type="Proteomes" id="UP001576708">
    <property type="component" value="Unassembled WGS sequence"/>
</dbReference>
<sequence>MFNKVPLIRLDSLDTKKFTDITSVDSASKTCINEKQAKIYIQYWDLYAQALRTNNGPSCNVPKKFDDAIKNVREVASKNIQWHQRPLGIIFIGIIIAALIKLFGFN</sequence>
<keyword evidence="3" id="KW-1185">Reference proteome</keyword>
<gene>
    <name evidence="2" type="ORF">ACE02W_08730</name>
</gene>
<evidence type="ECO:0000256" key="1">
    <source>
        <dbReference type="SAM" id="Phobius"/>
    </source>
</evidence>
<feature type="transmembrane region" description="Helical" evidence="1">
    <location>
        <begin position="87"/>
        <end position="105"/>
    </location>
</feature>
<comment type="caution">
    <text evidence="2">The sequence shown here is derived from an EMBL/GenBank/DDBJ whole genome shotgun (WGS) entry which is preliminary data.</text>
</comment>
<evidence type="ECO:0000313" key="3">
    <source>
        <dbReference type="Proteomes" id="UP001576708"/>
    </source>
</evidence>
<dbReference type="EMBL" id="JBHFGU010000002">
    <property type="protein sequence ID" value="MFB2619883.1"/>
    <property type="molecule type" value="Genomic_DNA"/>
</dbReference>
<proteinExistence type="predicted"/>
<dbReference type="RefSeq" id="WP_342201375.1">
    <property type="nucleotide sequence ID" value="NZ_JBCATE010000002.1"/>
</dbReference>
<protein>
    <submittedName>
        <fullName evidence="2">Uncharacterized protein</fullName>
    </submittedName>
</protein>